<dbReference type="InterPro" id="IPR045087">
    <property type="entry name" value="Cu-oxidase_fam"/>
</dbReference>
<evidence type="ECO:0000313" key="17">
    <source>
        <dbReference type="Proteomes" id="UP000515123"/>
    </source>
</evidence>
<dbReference type="NCBIfam" id="TIGR03389">
    <property type="entry name" value="laccase"/>
    <property type="match status" value="1"/>
</dbReference>
<evidence type="ECO:0000256" key="8">
    <source>
        <dbReference type="ARBA" id="ARBA00022723"/>
    </source>
</evidence>
<reference evidence="17" key="1">
    <citation type="journal article" date="2015" name="Nat. Genet.">
        <title>The pineapple genome and the evolution of CAM photosynthesis.</title>
        <authorList>
            <person name="Ming R."/>
            <person name="VanBuren R."/>
            <person name="Wai C.M."/>
            <person name="Tang H."/>
            <person name="Schatz M.C."/>
            <person name="Bowers J.E."/>
            <person name="Lyons E."/>
            <person name="Wang M.L."/>
            <person name="Chen J."/>
            <person name="Biggers E."/>
            <person name="Zhang J."/>
            <person name="Huang L."/>
            <person name="Zhang L."/>
            <person name="Miao W."/>
            <person name="Zhang J."/>
            <person name="Ye Z."/>
            <person name="Miao C."/>
            <person name="Lin Z."/>
            <person name="Wang H."/>
            <person name="Zhou H."/>
            <person name="Yim W.C."/>
            <person name="Priest H.D."/>
            <person name="Zheng C."/>
            <person name="Woodhouse M."/>
            <person name="Edger P.P."/>
            <person name="Guyot R."/>
            <person name="Guo H.B."/>
            <person name="Guo H."/>
            <person name="Zheng G."/>
            <person name="Singh R."/>
            <person name="Sharma A."/>
            <person name="Min X."/>
            <person name="Zheng Y."/>
            <person name="Lee H."/>
            <person name="Gurtowski J."/>
            <person name="Sedlazeck F.J."/>
            <person name="Harkess A."/>
            <person name="McKain M.R."/>
            <person name="Liao Z."/>
            <person name="Fang J."/>
            <person name="Liu J."/>
            <person name="Zhang X."/>
            <person name="Zhang Q."/>
            <person name="Hu W."/>
            <person name="Qin Y."/>
            <person name="Wang K."/>
            <person name="Chen L.Y."/>
            <person name="Shirley N."/>
            <person name="Lin Y.R."/>
            <person name="Liu L.Y."/>
            <person name="Hernandez A.G."/>
            <person name="Wright C.L."/>
            <person name="Bulone V."/>
            <person name="Tuskan G.A."/>
            <person name="Heath K."/>
            <person name="Zee F."/>
            <person name="Moore P.H."/>
            <person name="Sunkar R."/>
            <person name="Leebens-Mack J.H."/>
            <person name="Mockler T."/>
            <person name="Bennetzen J.L."/>
            <person name="Freeling M."/>
            <person name="Sankoff D."/>
            <person name="Paterson A.H."/>
            <person name="Zhu X."/>
            <person name="Yang X."/>
            <person name="Smith J.A."/>
            <person name="Cushman J.C."/>
            <person name="Paull R.E."/>
            <person name="Yu Q."/>
        </authorList>
    </citation>
    <scope>NUCLEOTIDE SEQUENCE [LARGE SCALE GENOMIC DNA]</scope>
    <source>
        <strain evidence="17">cv. F153</strain>
    </source>
</reference>
<comment type="catalytic activity">
    <reaction evidence="1 13">
        <text>4 hydroquinone + O2 = 4 benzosemiquinone + 2 H2O</text>
        <dbReference type="Rhea" id="RHEA:11276"/>
        <dbReference type="ChEBI" id="CHEBI:15377"/>
        <dbReference type="ChEBI" id="CHEBI:15379"/>
        <dbReference type="ChEBI" id="CHEBI:17594"/>
        <dbReference type="ChEBI" id="CHEBI:17977"/>
        <dbReference type="EC" id="1.10.3.2"/>
    </reaction>
</comment>
<dbReference type="GeneID" id="109719388"/>
<dbReference type="InterPro" id="IPR034289">
    <property type="entry name" value="CuRO_3_LCC"/>
</dbReference>
<keyword evidence="8 13" id="KW-0479">Metal-binding</keyword>
<dbReference type="PANTHER" id="PTHR11709">
    <property type="entry name" value="MULTI-COPPER OXIDASE"/>
    <property type="match status" value="1"/>
</dbReference>
<dbReference type="Pfam" id="PF07732">
    <property type="entry name" value="Cu-oxidase_3"/>
    <property type="match status" value="1"/>
</dbReference>
<evidence type="ECO:0000256" key="10">
    <source>
        <dbReference type="ARBA" id="ARBA00023002"/>
    </source>
</evidence>
<dbReference type="PROSITE" id="PS00080">
    <property type="entry name" value="MULTICOPPER_OXIDASE2"/>
    <property type="match status" value="1"/>
</dbReference>
<organism evidence="17 18">
    <name type="scientific">Ananas comosus</name>
    <name type="common">Pineapple</name>
    <name type="synonym">Ananas ananas</name>
    <dbReference type="NCBI Taxonomy" id="4615"/>
    <lineage>
        <taxon>Eukaryota</taxon>
        <taxon>Viridiplantae</taxon>
        <taxon>Streptophyta</taxon>
        <taxon>Embryophyta</taxon>
        <taxon>Tracheophyta</taxon>
        <taxon>Spermatophyta</taxon>
        <taxon>Magnoliopsida</taxon>
        <taxon>Liliopsida</taxon>
        <taxon>Poales</taxon>
        <taxon>Bromeliaceae</taxon>
        <taxon>Bromelioideae</taxon>
        <taxon>Ananas</taxon>
    </lineage>
</organism>
<sequence>MTHYMFMLAFALAFLGSLVDAAIVERTFHVGNMTITKLCQTRVITAVNQQMPGPTLEVSEGDKVIIHVLNHSPYNMTIHWHGVFQKLSGWADGPNMITQCPIQPGNKYTYKFNIIGQEGTLWWHAHVSFHRATVYGVLIILPREGPHTYPFPKPHHEVPILLGEWWNANVVDLADEAYVKGGAPNKSDVFTINGKPGDFYNCSEKDMYKLKVEYGKKYMFRIINAALNSELFFKVAGHNFTVMAVDASYTNPYKTDVIVIAPGQTVDALMAADAAPDKYYMAALRYEASGGVSFDNTTTRGIVEYYNTSPTSQPVMPTMPAYKDTLTANRFYTNLTGLLRPGKPTVPLTVNHRMFVTFGFGRVKCESDQLLCNQTTGALAASMNNVSFQFPSSASLLAAHYKNLKGIYMRGFPDKPPVFFDFTNESMNTDPALTPLVHTLKGTKVTKVKYNSTVEMVLQNTAIVVAENHPLHLHGFNFYVLAQGLGNYNKSEAVEKYNLVDPQMRNTIAVPGGGWAVIRFKANNPGVWIMHCHLDAHLQFGLATAFEVENGPTPDTILPPPPPDYPKC</sequence>
<evidence type="ECO:0000256" key="6">
    <source>
        <dbReference type="ARBA" id="ARBA00022523"/>
    </source>
</evidence>
<evidence type="ECO:0000256" key="5">
    <source>
        <dbReference type="ARBA" id="ARBA00012297"/>
    </source>
</evidence>
<evidence type="ECO:0000256" key="12">
    <source>
        <dbReference type="ARBA" id="ARBA00023185"/>
    </source>
</evidence>
<dbReference type="GO" id="GO:0048046">
    <property type="term" value="C:apoplast"/>
    <property type="evidence" value="ECO:0007669"/>
    <property type="project" value="UniProtKB-SubCell"/>
</dbReference>
<dbReference type="InterPro" id="IPR011706">
    <property type="entry name" value="Cu-oxidase_C"/>
</dbReference>
<name>A0A6P5G1B3_ANACO</name>
<dbReference type="GO" id="GO:0046274">
    <property type="term" value="P:lignin catabolic process"/>
    <property type="evidence" value="ECO:0007669"/>
    <property type="project" value="UniProtKB-KW"/>
</dbReference>
<evidence type="ECO:0000259" key="15">
    <source>
        <dbReference type="Pfam" id="PF07731"/>
    </source>
</evidence>
<feature type="chain" id="PRO_5028520624" description="Laccase" evidence="13">
    <location>
        <begin position="22"/>
        <end position="568"/>
    </location>
</feature>
<feature type="domain" description="Plastocyanin-like" evidence="16">
    <location>
        <begin position="30"/>
        <end position="144"/>
    </location>
</feature>
<keyword evidence="13" id="KW-0732">Signal</keyword>
<dbReference type="SUPFAM" id="SSF49503">
    <property type="entry name" value="Cupredoxins"/>
    <property type="match status" value="3"/>
</dbReference>
<dbReference type="CDD" id="cd13897">
    <property type="entry name" value="CuRO_3_LCC_plant"/>
    <property type="match status" value="1"/>
</dbReference>
<keyword evidence="7 13" id="KW-0964">Secreted</keyword>
<evidence type="ECO:0000256" key="3">
    <source>
        <dbReference type="ARBA" id="ARBA00004271"/>
    </source>
</evidence>
<comment type="similarity">
    <text evidence="4 13">Belongs to the multicopper oxidase family.</text>
</comment>
<accession>A0A6P5G1B3</accession>
<dbReference type="GO" id="GO:0052716">
    <property type="term" value="F:hydroquinone:oxygen oxidoreductase activity"/>
    <property type="evidence" value="ECO:0007669"/>
    <property type="project" value="UniProtKB-EC"/>
</dbReference>
<dbReference type="Pfam" id="PF07731">
    <property type="entry name" value="Cu-oxidase_2"/>
    <property type="match status" value="1"/>
</dbReference>
<feature type="domain" description="Plastocyanin-like" evidence="14">
    <location>
        <begin position="157"/>
        <end position="307"/>
    </location>
</feature>
<evidence type="ECO:0000313" key="18">
    <source>
        <dbReference type="RefSeq" id="XP_020101617.1"/>
    </source>
</evidence>
<comment type="cofactor">
    <cofactor evidence="13">
        <name>Cu cation</name>
        <dbReference type="ChEBI" id="CHEBI:23378"/>
    </cofactor>
    <text evidence="13">Binds 4 Cu cations per monomer.</text>
</comment>
<dbReference type="FunFam" id="2.60.40.420:FF:000049">
    <property type="entry name" value="Laccase"/>
    <property type="match status" value="1"/>
</dbReference>
<comment type="subcellular location">
    <subcellularLocation>
        <location evidence="3 13">Secreted</location>
        <location evidence="3 13">Extracellular space</location>
        <location evidence="3 13">Apoplast</location>
    </subcellularLocation>
</comment>
<dbReference type="InterPro" id="IPR034288">
    <property type="entry name" value="CuRO_1_LCC"/>
</dbReference>
<dbReference type="CDD" id="cd13875">
    <property type="entry name" value="CuRO_2_LCC_plant"/>
    <property type="match status" value="1"/>
</dbReference>
<dbReference type="PANTHER" id="PTHR11709:SF9">
    <property type="entry name" value="LACCASE-7"/>
    <property type="match status" value="1"/>
</dbReference>
<keyword evidence="6 13" id="KW-0052">Apoplast</keyword>
<dbReference type="RefSeq" id="XP_020101617.1">
    <property type="nucleotide sequence ID" value="XM_020246028.1"/>
</dbReference>
<dbReference type="InterPro" id="IPR011707">
    <property type="entry name" value="Cu-oxidase-like_N"/>
</dbReference>
<keyword evidence="17" id="KW-1185">Reference proteome</keyword>
<evidence type="ECO:0000256" key="11">
    <source>
        <dbReference type="ARBA" id="ARBA00023008"/>
    </source>
</evidence>
<dbReference type="InterPro" id="IPR008972">
    <property type="entry name" value="Cupredoxin"/>
</dbReference>
<dbReference type="CDD" id="cd13849">
    <property type="entry name" value="CuRO_1_LCC_plant"/>
    <property type="match status" value="1"/>
</dbReference>
<dbReference type="OrthoDB" id="2121828at2759"/>
<evidence type="ECO:0000256" key="1">
    <source>
        <dbReference type="ARBA" id="ARBA00000349"/>
    </source>
</evidence>
<evidence type="ECO:0000259" key="16">
    <source>
        <dbReference type="Pfam" id="PF07732"/>
    </source>
</evidence>
<dbReference type="EC" id="1.10.3.2" evidence="5 13"/>
<feature type="domain" description="Plastocyanin-like" evidence="15">
    <location>
        <begin position="412"/>
        <end position="550"/>
    </location>
</feature>
<comment type="function">
    <text evidence="2 13">Lignin degradation and detoxification of lignin-derived products.</text>
</comment>
<proteinExistence type="inferred from homology"/>
<keyword evidence="12 13" id="KW-0439">Lignin degradation</keyword>
<keyword evidence="9 13" id="KW-0677">Repeat</keyword>
<dbReference type="AlphaFoldDB" id="A0A6P5G1B3"/>
<evidence type="ECO:0000256" key="7">
    <source>
        <dbReference type="ARBA" id="ARBA00022525"/>
    </source>
</evidence>
<dbReference type="Pfam" id="PF00394">
    <property type="entry name" value="Cu-oxidase"/>
    <property type="match status" value="1"/>
</dbReference>
<dbReference type="Proteomes" id="UP000515123">
    <property type="component" value="Linkage group 13"/>
</dbReference>
<protein>
    <recommendedName>
        <fullName evidence="5 13">Laccase</fullName>
        <ecNumber evidence="5 13">1.10.3.2</ecNumber>
    </recommendedName>
    <alternativeName>
        <fullName evidence="13">Benzenediol:oxygen oxidoreductase</fullName>
    </alternativeName>
    <alternativeName>
        <fullName evidence="13">Diphenol oxidase</fullName>
    </alternativeName>
    <alternativeName>
        <fullName evidence="13">Urishiol oxidase</fullName>
    </alternativeName>
</protein>
<dbReference type="InterPro" id="IPR034285">
    <property type="entry name" value="CuRO_2_LCC"/>
</dbReference>
<keyword evidence="10 13" id="KW-0560">Oxidoreductase</keyword>
<evidence type="ECO:0000259" key="14">
    <source>
        <dbReference type="Pfam" id="PF00394"/>
    </source>
</evidence>
<feature type="signal peptide" evidence="13">
    <location>
        <begin position="1"/>
        <end position="21"/>
    </location>
</feature>
<dbReference type="Gene3D" id="2.60.40.420">
    <property type="entry name" value="Cupredoxins - blue copper proteins"/>
    <property type="match status" value="3"/>
</dbReference>
<evidence type="ECO:0000256" key="2">
    <source>
        <dbReference type="ARBA" id="ARBA00002075"/>
    </source>
</evidence>
<evidence type="ECO:0000256" key="4">
    <source>
        <dbReference type="ARBA" id="ARBA00010609"/>
    </source>
</evidence>
<gene>
    <name evidence="18" type="primary">LOC109719388</name>
</gene>
<dbReference type="InterPro" id="IPR002355">
    <property type="entry name" value="Cu_oxidase_Cu_BS"/>
</dbReference>
<dbReference type="GO" id="GO:0005507">
    <property type="term" value="F:copper ion binding"/>
    <property type="evidence" value="ECO:0007669"/>
    <property type="project" value="InterPro"/>
</dbReference>
<reference evidence="18" key="2">
    <citation type="submission" date="2025-08" db="UniProtKB">
        <authorList>
            <consortium name="RefSeq"/>
        </authorList>
    </citation>
    <scope>IDENTIFICATION</scope>
    <source>
        <tissue evidence="18">Leaf</tissue>
    </source>
</reference>
<dbReference type="InterPro" id="IPR017761">
    <property type="entry name" value="Laccase"/>
</dbReference>
<evidence type="ECO:0000256" key="13">
    <source>
        <dbReference type="RuleBase" id="RU361119"/>
    </source>
</evidence>
<dbReference type="InterPro" id="IPR001117">
    <property type="entry name" value="Cu-oxidase_2nd"/>
</dbReference>
<keyword evidence="11 13" id="KW-0186">Copper</keyword>
<evidence type="ECO:0000256" key="9">
    <source>
        <dbReference type="ARBA" id="ARBA00022737"/>
    </source>
</evidence>